<dbReference type="Pfam" id="PF00013">
    <property type="entry name" value="KH_1"/>
    <property type="match status" value="1"/>
</dbReference>
<dbReference type="Proteomes" id="UP001209570">
    <property type="component" value="Unassembled WGS sequence"/>
</dbReference>
<evidence type="ECO:0000256" key="1">
    <source>
        <dbReference type="PROSITE-ProRule" id="PRU00117"/>
    </source>
</evidence>
<name>A0AAD5LIV8_PYTIN</name>
<evidence type="ECO:0000313" key="4">
    <source>
        <dbReference type="Proteomes" id="UP001209570"/>
    </source>
</evidence>
<feature type="domain" description="K Homology" evidence="2">
    <location>
        <begin position="2"/>
        <end position="66"/>
    </location>
</feature>
<evidence type="ECO:0000313" key="3">
    <source>
        <dbReference type="EMBL" id="KAJ0402775.1"/>
    </source>
</evidence>
<reference evidence="3" key="1">
    <citation type="submission" date="2021-12" db="EMBL/GenBank/DDBJ databases">
        <title>Prjna785345.</title>
        <authorList>
            <person name="Rujirawat T."/>
            <person name="Krajaejun T."/>
        </authorList>
    </citation>
    <scope>NUCLEOTIDE SEQUENCE</scope>
    <source>
        <strain evidence="3">Pi057C3</strain>
    </source>
</reference>
<dbReference type="GO" id="GO:0003723">
    <property type="term" value="F:RNA binding"/>
    <property type="evidence" value="ECO:0007669"/>
    <property type="project" value="UniProtKB-UniRule"/>
</dbReference>
<dbReference type="Gene3D" id="3.30.1370.10">
    <property type="entry name" value="K Homology domain, type 1"/>
    <property type="match status" value="1"/>
</dbReference>
<evidence type="ECO:0000259" key="2">
    <source>
        <dbReference type="SMART" id="SM00322"/>
    </source>
</evidence>
<dbReference type="InterPro" id="IPR036612">
    <property type="entry name" value="KH_dom_type_1_sf"/>
</dbReference>
<organism evidence="3 4">
    <name type="scientific">Pythium insidiosum</name>
    <name type="common">Pythiosis disease agent</name>
    <dbReference type="NCBI Taxonomy" id="114742"/>
    <lineage>
        <taxon>Eukaryota</taxon>
        <taxon>Sar</taxon>
        <taxon>Stramenopiles</taxon>
        <taxon>Oomycota</taxon>
        <taxon>Peronosporomycetes</taxon>
        <taxon>Pythiales</taxon>
        <taxon>Pythiaceae</taxon>
        <taxon>Pythium</taxon>
    </lineage>
</organism>
<gene>
    <name evidence="3" type="ORF">P43SY_009719</name>
</gene>
<protein>
    <recommendedName>
        <fullName evidence="2">K Homology domain-containing protein</fullName>
    </recommendedName>
</protein>
<keyword evidence="4" id="KW-1185">Reference proteome</keyword>
<proteinExistence type="predicted"/>
<sequence>MVVECVSIPADVPVGAVIGKKGSRQKALVAVHRVRTQVDVESREVILRGDAKNVKSAEDDLLALFETLKIDAKRVRRWAIQDGAAKTWRFVLNPTMFGDFDGFPYIWRGTPTDESPTDRGHEAAKPEEMWVSEFNDNWITRTIKEIDEMESGRSSETKMKIAFGFQSFLVTGQARVADVPLSWDDLRALSPTRDVIPKWRGLLARQSATTNAIATHLIDLAEKNKAEWSSLVSVYVKEVSTGRCFFVKYSLEGGVLKPGRRGVRRVCGSYDVLLANQAEFRLRVVSREALSDTTWRAIADCVRVKLPSNGDVFAAKVVLDSCKQKRFELQDFTMKRKAHVEWSGLRFTLSRMSDDRTDTRIECRAIPADGAPWSLSRTAEASLRRVQELLSASPEELAKLM</sequence>
<dbReference type="SUPFAM" id="SSF54791">
    <property type="entry name" value="Eukaryotic type KH-domain (KH-domain type I)"/>
    <property type="match status" value="1"/>
</dbReference>
<dbReference type="AlphaFoldDB" id="A0AAD5LIV8"/>
<dbReference type="InterPro" id="IPR004087">
    <property type="entry name" value="KH_dom"/>
</dbReference>
<dbReference type="EMBL" id="JAKCXM010000095">
    <property type="protein sequence ID" value="KAJ0402775.1"/>
    <property type="molecule type" value="Genomic_DNA"/>
</dbReference>
<dbReference type="CDD" id="cd00105">
    <property type="entry name" value="KH-I"/>
    <property type="match status" value="1"/>
</dbReference>
<dbReference type="PROSITE" id="PS50084">
    <property type="entry name" value="KH_TYPE_1"/>
    <property type="match status" value="1"/>
</dbReference>
<dbReference type="InterPro" id="IPR004088">
    <property type="entry name" value="KH_dom_type_1"/>
</dbReference>
<comment type="caution">
    <text evidence="3">The sequence shown here is derived from an EMBL/GenBank/DDBJ whole genome shotgun (WGS) entry which is preliminary data.</text>
</comment>
<dbReference type="SMART" id="SM00322">
    <property type="entry name" value="KH"/>
    <property type="match status" value="1"/>
</dbReference>
<accession>A0AAD5LIV8</accession>
<keyword evidence="1" id="KW-0694">RNA-binding</keyword>